<dbReference type="NCBIfam" id="NF006698">
    <property type="entry name" value="PRK09243.1-5"/>
    <property type="match status" value="1"/>
</dbReference>
<name>A0A542ZWU1_RARFA</name>
<dbReference type="InterPro" id="IPR007229">
    <property type="entry name" value="Nic_PRibTrfase-Fam"/>
</dbReference>
<proteinExistence type="inferred from homology"/>
<comment type="catalytic activity">
    <reaction evidence="8 9">
        <text>5-phospho-alpha-D-ribose 1-diphosphate + nicotinate + ATP + H2O = nicotinate beta-D-ribonucleotide + ADP + phosphate + diphosphate</text>
        <dbReference type="Rhea" id="RHEA:36163"/>
        <dbReference type="ChEBI" id="CHEBI:15377"/>
        <dbReference type="ChEBI" id="CHEBI:30616"/>
        <dbReference type="ChEBI" id="CHEBI:32544"/>
        <dbReference type="ChEBI" id="CHEBI:33019"/>
        <dbReference type="ChEBI" id="CHEBI:43474"/>
        <dbReference type="ChEBI" id="CHEBI:57502"/>
        <dbReference type="ChEBI" id="CHEBI:58017"/>
        <dbReference type="ChEBI" id="CHEBI:456216"/>
        <dbReference type="EC" id="6.3.4.21"/>
    </reaction>
</comment>
<evidence type="ECO:0000256" key="2">
    <source>
        <dbReference type="ARBA" id="ARBA00010897"/>
    </source>
</evidence>
<accession>A0A542ZWU1</accession>
<dbReference type="PANTHER" id="PTHR11098:SF8">
    <property type="entry name" value="NICOTINATE PHOSPHORIBOSYLTRANSFERASE PNCB1"/>
    <property type="match status" value="1"/>
</dbReference>
<keyword evidence="12" id="KW-1185">Reference proteome</keyword>
<dbReference type="EC" id="6.3.4.21" evidence="3 9"/>
<evidence type="ECO:0000256" key="9">
    <source>
        <dbReference type="RuleBase" id="RU365100"/>
    </source>
</evidence>
<dbReference type="InterPro" id="IPR040727">
    <property type="entry name" value="NAPRTase_N"/>
</dbReference>
<evidence type="ECO:0000256" key="5">
    <source>
        <dbReference type="ARBA" id="ARBA00022598"/>
    </source>
</evidence>
<comment type="PTM">
    <text evidence="9">Transiently phosphorylated on a His residue during the reaction cycle. Phosphorylation strongly increases the affinity for substrates and increases the rate of nicotinate D-ribonucleotide production. Dephosphorylation regenerates the low-affinity form of the enzyme, leading to product release.</text>
</comment>
<dbReference type="Proteomes" id="UP000315389">
    <property type="component" value="Unassembled WGS sequence"/>
</dbReference>
<evidence type="ECO:0000256" key="3">
    <source>
        <dbReference type="ARBA" id="ARBA00013236"/>
    </source>
</evidence>
<dbReference type="InterPro" id="IPR036068">
    <property type="entry name" value="Nicotinate_pribotase-like_C"/>
</dbReference>
<dbReference type="SUPFAM" id="SSF51690">
    <property type="entry name" value="Nicotinate/Quinolinate PRTase C-terminal domain-like"/>
    <property type="match status" value="1"/>
</dbReference>
<dbReference type="GO" id="GO:0004516">
    <property type="term" value="F:nicotinate phosphoribosyltransferase activity"/>
    <property type="evidence" value="ECO:0007669"/>
    <property type="project" value="UniProtKB-UniRule"/>
</dbReference>
<dbReference type="UniPathway" id="UPA00253">
    <property type="reaction ID" value="UER00457"/>
</dbReference>
<dbReference type="AlphaFoldDB" id="A0A542ZWU1"/>
<gene>
    <name evidence="11" type="ORF">FB461_1326</name>
</gene>
<feature type="domain" description="Nicotinate phosphoribosyltransferase N-terminal" evidence="10">
    <location>
        <begin position="1"/>
        <end position="125"/>
    </location>
</feature>
<organism evidence="11 12">
    <name type="scientific">Rarobacter faecitabidus</name>
    <dbReference type="NCBI Taxonomy" id="13243"/>
    <lineage>
        <taxon>Bacteria</taxon>
        <taxon>Bacillati</taxon>
        <taxon>Actinomycetota</taxon>
        <taxon>Actinomycetes</taxon>
        <taxon>Micrococcales</taxon>
        <taxon>Rarobacteraceae</taxon>
        <taxon>Rarobacter</taxon>
    </lineage>
</organism>
<keyword evidence="11" id="KW-0328">Glycosyltransferase</keyword>
<sequence length="434" mass="45603">MRTDMYELTMLRAALADGTAERRCRFEVFTRRLPSWRRYGVLAGTGRFLEQLAAFRFSSAELGFLLERGIVDEPTAAYLENYRFNGTISGLAEGEVYFPGTPLLSVVGTFAEAVVLETLVLSVLNFDSAVAAAASRMTSAAGTRPCLDMGARRTHEDAALAAARAAVVGGFTGTSNLAAGALWEIPTIGTAAHAFTLLHDNEEQAFASQVAAFGPGTTLLVDTYDIPLGVRRAIEVAGSELGAVRIDSGDLGILAREVRAQLDAAGATETKITVTSDLDEYAIASLSSAPVDSFGVGTRLVTGSGAPTCSMVYKLAAREAADGSMVPVAKASAGKPSVGGFKRLFREVDDQGRASADLVAIGDEASVASFVPSQPARDLTVTYVRDGEIDESHLGAGGLRRAAEHHRSARDELPLTALRLSSGEPALPVRTATL</sequence>
<protein>
    <recommendedName>
        <fullName evidence="3 9">Nicotinate phosphoribosyltransferase</fullName>
        <ecNumber evidence="3 9">6.3.4.21</ecNumber>
    </recommendedName>
</protein>
<dbReference type="NCBIfam" id="TIGR01513">
    <property type="entry name" value="NAPRTase_put"/>
    <property type="match status" value="1"/>
</dbReference>
<reference evidence="11 12" key="1">
    <citation type="submission" date="2019-06" db="EMBL/GenBank/DDBJ databases">
        <title>Sequencing the genomes of 1000 actinobacteria strains.</title>
        <authorList>
            <person name="Klenk H.-P."/>
        </authorList>
    </citation>
    <scope>NUCLEOTIDE SEQUENCE [LARGE SCALE GENOMIC DNA]</scope>
    <source>
        <strain evidence="11 12">DSM 4813</strain>
    </source>
</reference>
<dbReference type="PIRSF" id="PIRSF000484">
    <property type="entry name" value="NAPRT"/>
    <property type="match status" value="1"/>
</dbReference>
<dbReference type="SUPFAM" id="SSF54675">
    <property type="entry name" value="Nicotinate/Quinolinate PRTase N-terminal domain-like"/>
    <property type="match status" value="1"/>
</dbReference>
<dbReference type="InterPro" id="IPR006405">
    <property type="entry name" value="Nic_PRibTrfase_pncB"/>
</dbReference>
<evidence type="ECO:0000259" key="10">
    <source>
        <dbReference type="Pfam" id="PF17767"/>
    </source>
</evidence>
<evidence type="ECO:0000313" key="11">
    <source>
        <dbReference type="EMBL" id="TQL64805.1"/>
    </source>
</evidence>
<evidence type="ECO:0000256" key="8">
    <source>
        <dbReference type="ARBA" id="ARBA00048668"/>
    </source>
</evidence>
<evidence type="ECO:0000256" key="6">
    <source>
        <dbReference type="ARBA" id="ARBA00022642"/>
    </source>
</evidence>
<evidence type="ECO:0000313" key="12">
    <source>
        <dbReference type="Proteomes" id="UP000315389"/>
    </source>
</evidence>
<evidence type="ECO:0000256" key="4">
    <source>
        <dbReference type="ARBA" id="ARBA00022553"/>
    </source>
</evidence>
<dbReference type="Gene3D" id="3.20.20.70">
    <property type="entry name" value="Aldolase class I"/>
    <property type="match status" value="1"/>
</dbReference>
<dbReference type="NCBIfam" id="NF009131">
    <property type="entry name" value="PRK12484.1"/>
    <property type="match status" value="1"/>
</dbReference>
<dbReference type="GO" id="GO:0034355">
    <property type="term" value="P:NAD+ biosynthetic process via the salvage pathway"/>
    <property type="evidence" value="ECO:0007669"/>
    <property type="project" value="TreeGrafter"/>
</dbReference>
<evidence type="ECO:0000256" key="7">
    <source>
        <dbReference type="ARBA" id="ARBA00022679"/>
    </source>
</evidence>
<comment type="caution">
    <text evidence="11">The sequence shown here is derived from an EMBL/GenBank/DDBJ whole genome shotgun (WGS) entry which is preliminary data.</text>
</comment>
<evidence type="ECO:0000256" key="1">
    <source>
        <dbReference type="ARBA" id="ARBA00004952"/>
    </source>
</evidence>
<dbReference type="EMBL" id="VFOS01000001">
    <property type="protein sequence ID" value="TQL64805.1"/>
    <property type="molecule type" value="Genomic_DNA"/>
</dbReference>
<dbReference type="GO" id="GO:0005829">
    <property type="term" value="C:cytosol"/>
    <property type="evidence" value="ECO:0007669"/>
    <property type="project" value="TreeGrafter"/>
</dbReference>
<dbReference type="Gene3D" id="3.20.140.10">
    <property type="entry name" value="nicotinate phosphoribosyltransferase"/>
    <property type="match status" value="1"/>
</dbReference>
<comment type="similarity">
    <text evidence="2 9">Belongs to the NAPRTase family.</text>
</comment>
<dbReference type="GO" id="GO:0016757">
    <property type="term" value="F:glycosyltransferase activity"/>
    <property type="evidence" value="ECO:0007669"/>
    <property type="project" value="UniProtKB-KW"/>
</dbReference>
<dbReference type="PANTHER" id="PTHR11098">
    <property type="entry name" value="NICOTINATE PHOSPHORIBOSYLTRANSFERASE"/>
    <property type="match status" value="1"/>
</dbReference>
<keyword evidence="6 9" id="KW-0662">Pyridine nucleotide biosynthesis</keyword>
<keyword evidence="5 9" id="KW-0436">Ligase</keyword>
<dbReference type="InterPro" id="IPR013785">
    <property type="entry name" value="Aldolase_TIM"/>
</dbReference>
<keyword evidence="7 9" id="KW-0808">Transferase</keyword>
<keyword evidence="4" id="KW-0597">Phosphoprotein</keyword>
<comment type="function">
    <text evidence="9">Catalyzes the first step in the biosynthesis of NAD from nicotinic acid, the ATP-dependent synthesis of beta-nicotinate D-ribonucleotide from nicotinate and 5-phospho-D-ribose 1-phosphate.</text>
</comment>
<dbReference type="OrthoDB" id="9770610at2"/>
<dbReference type="Pfam" id="PF17767">
    <property type="entry name" value="NAPRTase_N"/>
    <property type="match status" value="1"/>
</dbReference>
<comment type="pathway">
    <text evidence="1 9">Cofactor biosynthesis; NAD(+) biosynthesis; nicotinate D-ribonucleotide from nicotinate: step 1/1.</text>
</comment>